<keyword evidence="1" id="KW-0812">Transmembrane</keyword>
<evidence type="ECO:0000313" key="2">
    <source>
        <dbReference type="EMBL" id="VAV85147.1"/>
    </source>
</evidence>
<evidence type="ECO:0000256" key="1">
    <source>
        <dbReference type="SAM" id="Phobius"/>
    </source>
</evidence>
<sequence length="76" mass="8638">MEFLGISYVDWIGYMAMATLFVSFMMKDIKKLRIINSIGGGFFVAYGVLLDMSWPIIIANSAIIGINVYYLFLKKN</sequence>
<protein>
    <recommendedName>
        <fullName evidence="3">Uroporphyrinogen decarboxylase</fullName>
    </recommendedName>
</protein>
<keyword evidence="1" id="KW-0472">Membrane</keyword>
<evidence type="ECO:0008006" key="3">
    <source>
        <dbReference type="Google" id="ProtNLM"/>
    </source>
</evidence>
<gene>
    <name evidence="2" type="ORF">MNBD_BACTEROID02-1464</name>
</gene>
<feature type="transmembrane region" description="Helical" evidence="1">
    <location>
        <begin position="56"/>
        <end position="73"/>
    </location>
</feature>
<proteinExistence type="predicted"/>
<keyword evidence="1" id="KW-1133">Transmembrane helix</keyword>
<name>A0A3B0R095_9ZZZZ</name>
<organism evidence="2">
    <name type="scientific">hydrothermal vent metagenome</name>
    <dbReference type="NCBI Taxonomy" id="652676"/>
    <lineage>
        <taxon>unclassified sequences</taxon>
        <taxon>metagenomes</taxon>
        <taxon>ecological metagenomes</taxon>
    </lineage>
</organism>
<dbReference type="AlphaFoldDB" id="A0A3B0R095"/>
<feature type="transmembrane region" description="Helical" evidence="1">
    <location>
        <begin position="32"/>
        <end position="50"/>
    </location>
</feature>
<reference evidence="2" key="1">
    <citation type="submission" date="2018-06" db="EMBL/GenBank/DDBJ databases">
        <authorList>
            <person name="Zhirakovskaya E."/>
        </authorList>
    </citation>
    <scope>NUCLEOTIDE SEQUENCE</scope>
</reference>
<accession>A0A3B0R095</accession>
<dbReference type="EMBL" id="UOEB01000205">
    <property type="protein sequence ID" value="VAV85147.1"/>
    <property type="molecule type" value="Genomic_DNA"/>
</dbReference>
<feature type="transmembrane region" description="Helical" evidence="1">
    <location>
        <begin position="6"/>
        <end position="25"/>
    </location>
</feature>